<dbReference type="Gene3D" id="3.40.50.300">
    <property type="entry name" value="P-loop containing nucleotide triphosphate hydrolases"/>
    <property type="match status" value="1"/>
</dbReference>
<reference evidence="1 3" key="1">
    <citation type="submission" date="2020-05" db="EMBL/GenBank/DDBJ databases">
        <title>MicrobeNet Type strains.</title>
        <authorList>
            <person name="Nicholson A.C."/>
        </authorList>
    </citation>
    <scope>NUCLEOTIDE SEQUENCE [LARGE SCALE GENOMIC DNA]</scope>
    <source>
        <strain evidence="1 3">ATCC 700815</strain>
    </source>
</reference>
<dbReference type="Proteomes" id="UP001056648">
    <property type="component" value="Chromosome 2"/>
</dbReference>
<keyword evidence="1" id="KW-0808">Transferase</keyword>
<gene>
    <name evidence="1" type="ORF">HLB16_02340</name>
    <name evidence="2" type="ORF">NDR89_23625</name>
</gene>
<protein>
    <submittedName>
        <fullName evidence="1">Sulfotransferase family 2 domain-containing protein</fullName>
    </submittedName>
</protein>
<accession>A0A6N1BJ33</accession>
<dbReference type="PANTHER" id="PTHR32301">
    <property type="entry name" value="COUNTIN RECEPTOR CNR3-RELATED"/>
    <property type="match status" value="1"/>
</dbReference>
<evidence type="ECO:0000313" key="3">
    <source>
        <dbReference type="Proteomes" id="UP000542973"/>
    </source>
</evidence>
<reference evidence="2" key="2">
    <citation type="submission" date="2022-06" db="EMBL/GenBank/DDBJ databases">
        <title>Complete genome sequence and characterization of Cupriavidus gilardii QJ1 isolated from contaminating cells.</title>
        <authorList>
            <person name="Qi J."/>
        </authorList>
    </citation>
    <scope>NUCLEOTIDE SEQUENCE</scope>
    <source>
        <strain evidence="2">QJ1</strain>
    </source>
</reference>
<dbReference type="EMBL" id="JABEMD010000002">
    <property type="protein sequence ID" value="NNH09720.1"/>
    <property type="molecule type" value="Genomic_DNA"/>
</dbReference>
<dbReference type="GeneID" id="70689258"/>
<dbReference type="GO" id="GO:0016740">
    <property type="term" value="F:transferase activity"/>
    <property type="evidence" value="ECO:0007669"/>
    <property type="project" value="UniProtKB-KW"/>
</dbReference>
<dbReference type="RefSeq" id="WP_053821188.1">
    <property type="nucleotide sequence ID" value="NZ_BAAAEB010000007.1"/>
</dbReference>
<evidence type="ECO:0000313" key="4">
    <source>
        <dbReference type="Proteomes" id="UP001056648"/>
    </source>
</evidence>
<sequence>MHAPIFFIHPPKSGGSTVISFFELNRGERQFVHFEWDRDPEWRTSLGRLVKTGVGGGHHPFGMHRLLKKPLAYCTILRDPLARQISHYWYAFNGKNGEVERGASVSTVEAMVRRGEISLDEWVAGSYAGKNLYVHMLSGDPALNEHSLDLARYNLRHHIPVAGLCEDMSAFLLRLCGRTGFGLPFYAETNVTNISGSRKQQLSESAREKFLADNAWDYALYRDVRESNDRDKAAGGELFDKALALVRTVQAELNKVENPHEHASMIFGYDHAHLGKLRDIALSFDLAPIRDYIEHSQRSIAAPADIYEGFVDAVGENMVSGWAINLTRPDRPVSIEVWSGNEVVAAGTTGGPRPDVAAAGYGSSNTGFSIALPPLHGTAFRVAIAGAGDPLGNAGPWRQGWHIG</sequence>
<name>A0A6N1BJ33_9BURK</name>
<dbReference type="PANTHER" id="PTHR32301:SF6">
    <property type="entry name" value="GOLVESIN-RELATED"/>
    <property type="match status" value="1"/>
</dbReference>
<evidence type="ECO:0000313" key="1">
    <source>
        <dbReference type="EMBL" id="NNH09720.1"/>
    </source>
</evidence>
<keyword evidence="4" id="KW-1185">Reference proteome</keyword>
<evidence type="ECO:0000313" key="2">
    <source>
        <dbReference type="EMBL" id="USE79580.1"/>
    </source>
</evidence>
<dbReference type="EMBL" id="CP098736">
    <property type="protein sequence ID" value="USE79580.1"/>
    <property type="molecule type" value="Genomic_DNA"/>
</dbReference>
<dbReference type="InterPro" id="IPR053259">
    <property type="entry name" value="Golvesin-related_Golgi"/>
</dbReference>
<dbReference type="AlphaFoldDB" id="A0A6N1BJ33"/>
<dbReference type="InterPro" id="IPR027417">
    <property type="entry name" value="P-loop_NTPase"/>
</dbReference>
<dbReference type="Proteomes" id="UP000542973">
    <property type="component" value="Unassembled WGS sequence"/>
</dbReference>
<dbReference type="SUPFAM" id="SSF52540">
    <property type="entry name" value="P-loop containing nucleoside triphosphate hydrolases"/>
    <property type="match status" value="1"/>
</dbReference>
<organism evidence="1 3">
    <name type="scientific">Cupriavidus gilardii</name>
    <dbReference type="NCBI Taxonomy" id="82541"/>
    <lineage>
        <taxon>Bacteria</taxon>
        <taxon>Pseudomonadati</taxon>
        <taxon>Pseudomonadota</taxon>
        <taxon>Betaproteobacteria</taxon>
        <taxon>Burkholderiales</taxon>
        <taxon>Burkholderiaceae</taxon>
        <taxon>Cupriavidus</taxon>
    </lineage>
</organism>
<proteinExistence type="predicted"/>